<comment type="caution">
    <text evidence="2">The sequence shown here is derived from an EMBL/GenBank/DDBJ whole genome shotgun (WGS) entry which is preliminary data.</text>
</comment>
<evidence type="ECO:0000313" key="3">
    <source>
        <dbReference type="Proteomes" id="UP000223913"/>
    </source>
</evidence>
<feature type="signal peptide" evidence="1">
    <location>
        <begin position="1"/>
        <end position="25"/>
    </location>
</feature>
<dbReference type="AlphaFoldDB" id="A0A2D0N530"/>
<reference evidence="2 3" key="1">
    <citation type="submission" date="2017-10" db="EMBL/GenBank/DDBJ databases">
        <title>The draft genome sequence of Lewinella nigricans NBRC 102662.</title>
        <authorList>
            <person name="Wang K."/>
        </authorList>
    </citation>
    <scope>NUCLEOTIDE SEQUENCE [LARGE SCALE GENOMIC DNA]</scope>
    <source>
        <strain evidence="2 3">NBRC 102662</strain>
    </source>
</reference>
<accession>A0A2D0N530</accession>
<sequence>MKKNNTFCALAFLVCCSLINAPVFAQTDLQQRVFILGNFADIPDKSEFLTQLERIFNTSSAPFTLVLNGDMVSQKVKKEGAADQLAPLHAVIDLVNRHPEGTLVMVPGDRDWNAGQRGGEKSVVRLEDDIKDYWDDMDGDRFHWAGDNACPGPEDYEVAEGLVIAAINTQWWNHPYDKPQEADAECDGLTADNLKEAIDDIIEENRDKNLLIVGHHPIVSLGNYGGYFSLWDQLSPLPVIGSFRTAYHANAGNQFDLANPRLQVYINLMETLLHAHDNLIYASGHEVNQQILTFGNNYLVNSGAPTKAKFATSNKNTVYSAAEAGIMELDYAADGQVEVVLWTAKSGQDMQRGEARTLFQSACSRTAVETGLVNTAYVPCKDVLVKADSMEQHYTETVEFAAGPEYKASAWKRLWFGDHYRDSWMQPVKVHYLDLDTTFGGLTIYKKGGGRQTTSLKFKSGNGTEFTFRSVNKDPVKSLTYDLQQTIAADVIRDQTSSQQPYGAMAVSSLLDKVDILHAHPKLYLLPDDPKLGPFRPKYGGLFGMLEENPGKKNNEDQLFGQADEIDKSAAMYRHFYKHQRTKIDLEEFVRARLFDMLIGDWSKHEDNWKWAGYDRDDFRVYRPIPRDRDHAFSRQDGIINWIADRPFGIPTIQNFGYHFHGIRSLTYQARYMDRFLLQEAGRDIFLEQARYLQEHISEADIDYAVRQMPPEIYELSGKVIAAKLKSRIGELEEAALVYYDQLADEVDVTGSNDREFFEISYLPEGNLKITVYSVEDDEKGKAILYDRTFLPSETDEVRLWGLGDDDIFSATGGSSPIRVRAFGGPGEDHFHDQAQATTLMYDKGDGTEYDLQGGARNAHFWNKDMYEYSRMRFGYNYSSPVLGLGYSGALGVGLNLGYFFKIRKFGKEDYASTHTITVGATTEGNKRASYQGRFHQVIRRWDLLLGADVNDTSVRNRFFGIGNNTENFQNEFGVEYFQPKLSSFLFSLGLRRDFWQQSYFSVRLGVEQQDSREVENTLLAENFENIYGAHQKWKMIPMSLTLDLDFRDEPGLPYRGIRALVGYDHYNMLNEVPGSNTFGTATGEIEYYVSSRNRHPVTIGLRVGGAFSYGDVPWYKLPTLGSTNGLRGFVETRFAGTSSAYFNSEIRYQLAEKTTSIVPVKIGIKAFYDRGRVFVRDLEERRDWHAGYGFGVYLVPLDESLAISLSLGFSEEESAYPIFSIGTPLR</sequence>
<dbReference type="Gene3D" id="3.60.21.10">
    <property type="match status" value="1"/>
</dbReference>
<dbReference type="EMBL" id="PDUD01000030">
    <property type="protein sequence ID" value="PHN03642.1"/>
    <property type="molecule type" value="Genomic_DNA"/>
</dbReference>
<dbReference type="InterPro" id="IPR029052">
    <property type="entry name" value="Metallo-depent_PP-like"/>
</dbReference>
<dbReference type="Gene3D" id="2.40.160.50">
    <property type="entry name" value="membrane protein fhac: a member of the omp85/tpsb transporter family"/>
    <property type="match status" value="1"/>
</dbReference>
<protein>
    <recommendedName>
        <fullName evidence="4">Bacterial surface antigen (D15) domain-containing protein</fullName>
    </recommendedName>
</protein>
<evidence type="ECO:0000313" key="2">
    <source>
        <dbReference type="EMBL" id="PHN03642.1"/>
    </source>
</evidence>
<keyword evidence="1" id="KW-0732">Signal</keyword>
<gene>
    <name evidence="2" type="ORF">CRP01_25630</name>
</gene>
<dbReference type="OrthoDB" id="333971at2"/>
<dbReference type="RefSeq" id="WP_099152969.1">
    <property type="nucleotide sequence ID" value="NZ_PDUD01000030.1"/>
</dbReference>
<proteinExistence type="predicted"/>
<name>A0A2D0N530_FLAN2</name>
<dbReference type="Proteomes" id="UP000223913">
    <property type="component" value="Unassembled WGS sequence"/>
</dbReference>
<dbReference type="SUPFAM" id="SSF56300">
    <property type="entry name" value="Metallo-dependent phosphatases"/>
    <property type="match status" value="1"/>
</dbReference>
<feature type="chain" id="PRO_5012564851" description="Bacterial surface antigen (D15) domain-containing protein" evidence="1">
    <location>
        <begin position="26"/>
        <end position="1227"/>
    </location>
</feature>
<evidence type="ECO:0000256" key="1">
    <source>
        <dbReference type="SAM" id="SignalP"/>
    </source>
</evidence>
<organism evidence="2 3">
    <name type="scientific">Flavilitoribacter nigricans (strain ATCC 23147 / DSM 23189 / NBRC 102662 / NCIMB 1420 / SS-2)</name>
    <name type="common">Lewinella nigricans</name>
    <dbReference type="NCBI Taxonomy" id="1122177"/>
    <lineage>
        <taxon>Bacteria</taxon>
        <taxon>Pseudomonadati</taxon>
        <taxon>Bacteroidota</taxon>
        <taxon>Saprospiria</taxon>
        <taxon>Saprospirales</taxon>
        <taxon>Lewinellaceae</taxon>
        <taxon>Flavilitoribacter</taxon>
    </lineage>
</organism>
<keyword evidence="3" id="KW-1185">Reference proteome</keyword>
<evidence type="ECO:0008006" key="4">
    <source>
        <dbReference type="Google" id="ProtNLM"/>
    </source>
</evidence>